<dbReference type="EMBL" id="GGFK01012715">
    <property type="protein sequence ID" value="MBW46036.1"/>
    <property type="molecule type" value="Transcribed_RNA"/>
</dbReference>
<feature type="chain" id="PRO_5014947631" evidence="1">
    <location>
        <begin position="24"/>
        <end position="99"/>
    </location>
</feature>
<proteinExistence type="predicted"/>
<sequence length="99" mass="11411">MKLLSRVCCTWCHGLCLFRSSFCKCLRVCLQIPNWYQTQKKQDSNPSKTSFCRCFFSNLIQICQIASAYVVQKKFFFHITATGGLLCDISLAHDVMLSR</sequence>
<dbReference type="AlphaFoldDB" id="A0A2M4AZ12"/>
<accession>A0A2M4AZ12</accession>
<reference evidence="2" key="1">
    <citation type="submission" date="2018-01" db="EMBL/GenBank/DDBJ databases">
        <title>An insight into the sialome of Amazonian anophelines.</title>
        <authorList>
            <person name="Ribeiro J.M."/>
            <person name="Scarpassa V."/>
            <person name="Calvo E."/>
        </authorList>
    </citation>
    <scope>NUCLEOTIDE SEQUENCE</scope>
    <source>
        <tissue evidence="2">Salivary glands</tissue>
    </source>
</reference>
<feature type="signal peptide" evidence="1">
    <location>
        <begin position="1"/>
        <end position="23"/>
    </location>
</feature>
<evidence type="ECO:0000313" key="2">
    <source>
        <dbReference type="EMBL" id="MBW46036.1"/>
    </source>
</evidence>
<organism evidence="2">
    <name type="scientific">Anopheles triannulatus</name>
    <dbReference type="NCBI Taxonomy" id="58253"/>
    <lineage>
        <taxon>Eukaryota</taxon>
        <taxon>Metazoa</taxon>
        <taxon>Ecdysozoa</taxon>
        <taxon>Arthropoda</taxon>
        <taxon>Hexapoda</taxon>
        <taxon>Insecta</taxon>
        <taxon>Pterygota</taxon>
        <taxon>Neoptera</taxon>
        <taxon>Endopterygota</taxon>
        <taxon>Diptera</taxon>
        <taxon>Nematocera</taxon>
        <taxon>Culicoidea</taxon>
        <taxon>Culicidae</taxon>
        <taxon>Anophelinae</taxon>
        <taxon>Anopheles</taxon>
    </lineage>
</organism>
<keyword evidence="1" id="KW-0732">Signal</keyword>
<evidence type="ECO:0000256" key="1">
    <source>
        <dbReference type="SAM" id="SignalP"/>
    </source>
</evidence>
<protein>
    <submittedName>
        <fullName evidence="2">Putative secreted protein</fullName>
    </submittedName>
</protein>
<name>A0A2M4AZ12_9DIPT</name>